<keyword evidence="1" id="KW-0863">Zinc-finger</keyword>
<dbReference type="PROSITE" id="PS50089">
    <property type="entry name" value="ZF_RING_2"/>
    <property type="match status" value="1"/>
</dbReference>
<dbReference type="OrthoDB" id="8062037at2759"/>
<evidence type="ECO:0000256" key="1">
    <source>
        <dbReference type="PROSITE-ProRule" id="PRU00175"/>
    </source>
</evidence>
<accession>A0A9P4QQ80</accession>
<keyword evidence="1" id="KW-0862">Zinc</keyword>
<dbReference type="InterPro" id="IPR013083">
    <property type="entry name" value="Znf_RING/FYVE/PHD"/>
</dbReference>
<dbReference type="Proteomes" id="UP000799444">
    <property type="component" value="Unassembled WGS sequence"/>
</dbReference>
<sequence length="325" mass="37142">MEHLLTRLLNPTTACPICQLSFDEQQHAPVALACRHIFGNNCLKEWLQGGHGNIDCCPVCRDRLLADDRPEELPNFSPGEIWKGLREQSDIRLNNFMSSVWRGLQGDTVLDILNDAIIPALMSAGTLREDTSINPFTQCHLLLHALYHGTGVNTAHSLAVPLIRLARLMEHAFPLLPPHLNNRRETNMLLWNANACIPLAEDNIRWSFLSEASTLTNDGYFPLLQLYTVLMSQNIAHHLNASHWPKRKEDKVSMVMERCCRIIGNTWVDAPDAEFKGRLVAVYEELRRHQQEFGRVSLRGKEGEENIVRGLWQMAGWQVRRDMER</sequence>
<organism evidence="3 4">
    <name type="scientific">Polyplosphaeria fusca</name>
    <dbReference type="NCBI Taxonomy" id="682080"/>
    <lineage>
        <taxon>Eukaryota</taxon>
        <taxon>Fungi</taxon>
        <taxon>Dikarya</taxon>
        <taxon>Ascomycota</taxon>
        <taxon>Pezizomycotina</taxon>
        <taxon>Dothideomycetes</taxon>
        <taxon>Pleosporomycetidae</taxon>
        <taxon>Pleosporales</taxon>
        <taxon>Tetraplosphaeriaceae</taxon>
        <taxon>Polyplosphaeria</taxon>
    </lineage>
</organism>
<reference evidence="3" key="1">
    <citation type="journal article" date="2020" name="Stud. Mycol.">
        <title>101 Dothideomycetes genomes: a test case for predicting lifestyles and emergence of pathogens.</title>
        <authorList>
            <person name="Haridas S."/>
            <person name="Albert R."/>
            <person name="Binder M."/>
            <person name="Bloem J."/>
            <person name="Labutti K."/>
            <person name="Salamov A."/>
            <person name="Andreopoulos B."/>
            <person name="Baker S."/>
            <person name="Barry K."/>
            <person name="Bills G."/>
            <person name="Bluhm B."/>
            <person name="Cannon C."/>
            <person name="Castanera R."/>
            <person name="Culley D."/>
            <person name="Daum C."/>
            <person name="Ezra D."/>
            <person name="Gonzalez J."/>
            <person name="Henrissat B."/>
            <person name="Kuo A."/>
            <person name="Liang C."/>
            <person name="Lipzen A."/>
            <person name="Lutzoni F."/>
            <person name="Magnuson J."/>
            <person name="Mondo S."/>
            <person name="Nolan M."/>
            <person name="Ohm R."/>
            <person name="Pangilinan J."/>
            <person name="Park H.-J."/>
            <person name="Ramirez L."/>
            <person name="Alfaro M."/>
            <person name="Sun H."/>
            <person name="Tritt A."/>
            <person name="Yoshinaga Y."/>
            <person name="Zwiers L.-H."/>
            <person name="Turgeon B."/>
            <person name="Goodwin S."/>
            <person name="Spatafora J."/>
            <person name="Crous P."/>
            <person name="Grigoriev I."/>
        </authorList>
    </citation>
    <scope>NUCLEOTIDE SEQUENCE</scope>
    <source>
        <strain evidence="3">CBS 125425</strain>
    </source>
</reference>
<dbReference type="EMBL" id="ML996244">
    <property type="protein sequence ID" value="KAF2729473.1"/>
    <property type="molecule type" value="Genomic_DNA"/>
</dbReference>
<dbReference type="GO" id="GO:0008270">
    <property type="term" value="F:zinc ion binding"/>
    <property type="evidence" value="ECO:0007669"/>
    <property type="project" value="UniProtKB-KW"/>
</dbReference>
<dbReference type="Gene3D" id="3.30.40.10">
    <property type="entry name" value="Zinc/RING finger domain, C3HC4 (zinc finger)"/>
    <property type="match status" value="1"/>
</dbReference>
<feature type="domain" description="RING-type" evidence="2">
    <location>
        <begin position="15"/>
        <end position="61"/>
    </location>
</feature>
<dbReference type="Pfam" id="PF13639">
    <property type="entry name" value="zf-RING_2"/>
    <property type="match status" value="1"/>
</dbReference>
<proteinExistence type="predicted"/>
<dbReference type="AlphaFoldDB" id="A0A9P4QQ80"/>
<keyword evidence="1" id="KW-0479">Metal-binding</keyword>
<name>A0A9P4QQ80_9PLEO</name>
<evidence type="ECO:0000313" key="4">
    <source>
        <dbReference type="Proteomes" id="UP000799444"/>
    </source>
</evidence>
<dbReference type="SUPFAM" id="SSF57850">
    <property type="entry name" value="RING/U-box"/>
    <property type="match status" value="1"/>
</dbReference>
<evidence type="ECO:0000259" key="2">
    <source>
        <dbReference type="PROSITE" id="PS50089"/>
    </source>
</evidence>
<gene>
    <name evidence="3" type="ORF">EJ04DRAFT_546284</name>
</gene>
<comment type="caution">
    <text evidence="3">The sequence shown here is derived from an EMBL/GenBank/DDBJ whole genome shotgun (WGS) entry which is preliminary data.</text>
</comment>
<dbReference type="InterPro" id="IPR001841">
    <property type="entry name" value="Znf_RING"/>
</dbReference>
<keyword evidence="4" id="KW-1185">Reference proteome</keyword>
<protein>
    <recommendedName>
        <fullName evidence="2">RING-type domain-containing protein</fullName>
    </recommendedName>
</protein>
<evidence type="ECO:0000313" key="3">
    <source>
        <dbReference type="EMBL" id="KAF2729473.1"/>
    </source>
</evidence>